<dbReference type="PANTHER" id="PTHR42983:SF1">
    <property type="entry name" value="IRON-MOLYBDENUM PROTEIN"/>
    <property type="match status" value="1"/>
</dbReference>
<evidence type="ECO:0000259" key="2">
    <source>
        <dbReference type="Pfam" id="PF02579"/>
    </source>
</evidence>
<dbReference type="EMBL" id="QJTI01000011">
    <property type="protein sequence ID" value="PYF02522.1"/>
    <property type="molecule type" value="Genomic_DNA"/>
</dbReference>
<dbReference type="OrthoDB" id="9807451at2"/>
<dbReference type="SUPFAM" id="SSF53146">
    <property type="entry name" value="Nitrogenase accessory factor-like"/>
    <property type="match status" value="1"/>
</dbReference>
<feature type="domain" description="Dinitrogenase iron-molybdenum cofactor biosynthesis" evidence="2">
    <location>
        <begin position="14"/>
        <end position="101"/>
    </location>
</feature>
<dbReference type="Gene3D" id="3.30.420.130">
    <property type="entry name" value="Dinitrogenase iron-molybdenum cofactor biosynthesis domain"/>
    <property type="match status" value="1"/>
</dbReference>
<dbReference type="Proteomes" id="UP000248148">
    <property type="component" value="Unassembled WGS sequence"/>
</dbReference>
<dbReference type="InterPro" id="IPR003731">
    <property type="entry name" value="Di-Nase_FeMo-co_biosynth"/>
</dbReference>
<gene>
    <name evidence="3" type="ORF">BJ122_11120</name>
</gene>
<organism evidence="3 4">
    <name type="scientific">Rhodopseudomonas faecalis</name>
    <dbReference type="NCBI Taxonomy" id="99655"/>
    <lineage>
        <taxon>Bacteria</taxon>
        <taxon>Pseudomonadati</taxon>
        <taxon>Pseudomonadota</taxon>
        <taxon>Alphaproteobacteria</taxon>
        <taxon>Hyphomicrobiales</taxon>
        <taxon>Nitrobacteraceae</taxon>
        <taxon>Rhodopseudomonas</taxon>
    </lineage>
</organism>
<dbReference type="InterPro" id="IPR036105">
    <property type="entry name" value="DiNase_FeMo-co_biosyn_sf"/>
</dbReference>
<dbReference type="PANTHER" id="PTHR42983">
    <property type="entry name" value="DINITROGENASE IRON-MOLYBDENUM COFACTOR PROTEIN-RELATED"/>
    <property type="match status" value="1"/>
</dbReference>
<keyword evidence="4" id="KW-1185">Reference proteome</keyword>
<dbReference type="AlphaFoldDB" id="A0A318TBW4"/>
<comment type="caution">
    <text evidence="3">The sequence shown here is derived from an EMBL/GenBank/DDBJ whole genome shotgun (WGS) entry which is preliminary data.</text>
</comment>
<proteinExistence type="predicted"/>
<name>A0A318TBW4_9BRAD</name>
<dbReference type="Pfam" id="PF02579">
    <property type="entry name" value="Nitro_FeMo-Co"/>
    <property type="match status" value="1"/>
</dbReference>
<reference evidence="3 4" key="1">
    <citation type="submission" date="2018-06" db="EMBL/GenBank/DDBJ databases">
        <title>Genomic Encyclopedia of Archaeal and Bacterial Type Strains, Phase II (KMG-II): from individual species to whole genera.</title>
        <authorList>
            <person name="Goeker M."/>
        </authorList>
    </citation>
    <scope>NUCLEOTIDE SEQUENCE [LARGE SCALE GENOMIC DNA]</scope>
    <source>
        <strain evidence="3 4">JCM 11668</strain>
    </source>
</reference>
<protein>
    <submittedName>
        <fullName evidence="3">Putative Fe-Mo cluster-binding NifX family protein</fullName>
    </submittedName>
</protein>
<evidence type="ECO:0000313" key="4">
    <source>
        <dbReference type="Proteomes" id="UP000248148"/>
    </source>
</evidence>
<sequence>MGWIAVSARDSTPDAEIDPRFGRAEWFVLFDPAAQRWSCLSNRDAQAQAQGAGPAVVERLAKAHVVKVVTGSIGPKAARALSAAGIAAIEGAQGRTVRESLGLIPEASGARTS</sequence>
<keyword evidence="1" id="KW-0535">Nitrogen fixation</keyword>
<evidence type="ECO:0000256" key="1">
    <source>
        <dbReference type="ARBA" id="ARBA00023231"/>
    </source>
</evidence>
<evidence type="ECO:0000313" key="3">
    <source>
        <dbReference type="EMBL" id="PYF02522.1"/>
    </source>
</evidence>
<accession>A0A318TBW4</accession>